<dbReference type="STRING" id="52838.A0A4S8IKI7"/>
<organism evidence="2 3">
    <name type="scientific">Musa balbisiana</name>
    <name type="common">Banana</name>
    <dbReference type="NCBI Taxonomy" id="52838"/>
    <lineage>
        <taxon>Eukaryota</taxon>
        <taxon>Viridiplantae</taxon>
        <taxon>Streptophyta</taxon>
        <taxon>Embryophyta</taxon>
        <taxon>Tracheophyta</taxon>
        <taxon>Spermatophyta</taxon>
        <taxon>Magnoliopsida</taxon>
        <taxon>Liliopsida</taxon>
        <taxon>Zingiberales</taxon>
        <taxon>Musaceae</taxon>
        <taxon>Musa</taxon>
    </lineage>
</organism>
<comment type="caution">
    <text evidence="2">The sequence shown here is derived from an EMBL/GenBank/DDBJ whole genome shotgun (WGS) entry which is preliminary data.</text>
</comment>
<accession>A0A4S8IKI7</accession>
<dbReference type="EMBL" id="PYDT01000009">
    <property type="protein sequence ID" value="THU48920.1"/>
    <property type="molecule type" value="Genomic_DNA"/>
</dbReference>
<dbReference type="Proteomes" id="UP000317650">
    <property type="component" value="Chromosome 6"/>
</dbReference>
<dbReference type="PANTHER" id="PTHR46975:SF2">
    <property type="entry name" value="PROTEIN SWEETIE"/>
    <property type="match status" value="1"/>
</dbReference>
<evidence type="ECO:0000313" key="2">
    <source>
        <dbReference type="EMBL" id="THU48920.1"/>
    </source>
</evidence>
<gene>
    <name evidence="2" type="ORF">C4D60_Mb06t04070</name>
</gene>
<protein>
    <submittedName>
        <fullName evidence="2">Uncharacterized protein</fullName>
    </submittedName>
</protein>
<reference evidence="2 3" key="1">
    <citation type="journal article" date="2019" name="Nat. Plants">
        <title>Genome sequencing of Musa balbisiana reveals subgenome evolution and function divergence in polyploid bananas.</title>
        <authorList>
            <person name="Yao X."/>
        </authorList>
    </citation>
    <scope>NUCLEOTIDE SEQUENCE [LARGE SCALE GENOMIC DNA]</scope>
    <source>
        <strain evidence="3">cv. DH-PKW</strain>
        <tissue evidence="2">Leaves</tissue>
    </source>
</reference>
<dbReference type="GO" id="GO:0005975">
    <property type="term" value="P:carbohydrate metabolic process"/>
    <property type="evidence" value="ECO:0007669"/>
    <property type="project" value="InterPro"/>
</dbReference>
<dbReference type="InterPro" id="IPR016024">
    <property type="entry name" value="ARM-type_fold"/>
</dbReference>
<evidence type="ECO:0000256" key="1">
    <source>
        <dbReference type="SAM" id="MobiDB-lite"/>
    </source>
</evidence>
<proteinExistence type="predicted"/>
<evidence type="ECO:0000313" key="3">
    <source>
        <dbReference type="Proteomes" id="UP000317650"/>
    </source>
</evidence>
<dbReference type="PANTHER" id="PTHR46975">
    <property type="entry name" value="PROTEIN SWEETIE"/>
    <property type="match status" value="1"/>
</dbReference>
<keyword evidence="3" id="KW-1185">Reference proteome</keyword>
<dbReference type="InterPro" id="IPR044218">
    <property type="entry name" value="SWEETIE"/>
</dbReference>
<dbReference type="SUPFAM" id="SSF48371">
    <property type="entry name" value="ARM repeat"/>
    <property type="match status" value="1"/>
</dbReference>
<feature type="region of interest" description="Disordered" evidence="1">
    <location>
        <begin position="372"/>
        <end position="400"/>
    </location>
</feature>
<dbReference type="AlphaFoldDB" id="A0A4S8IKI7"/>
<name>A0A4S8IKI7_MUSBA</name>
<sequence>MSVQIRMSQTDQRLAWSVNMKLQSSRLRVRFVTSAWSDRLSSPFFTLVTIDRLRGSANFMIHNLDDIFGAFSQAPRSPPTTSWVGSPLGKVTAQYRACTGPCRPDQNVPDRPKAGMVSQHEIAVLTSLRVRFVTSAWSDRLSSPFFTLVTIDRLRGSANFMIHNLDDIFGAFSQAPRSPPTTSWVGSPLGKVTAQYRACTGPCRPGTPLLTEVWKASHATLFLAMEILMAEESGLVDLRQEIGRLINAIVAVVGPELAPRSTFFSRCKSVIAEISSCQETSTVLESVRFTQQLVLFAPQAASVFSHVQNLLPTLYSRQPILRHLAVSTLRHLIEKDPVAMIDTNIEENLFSLLDEETDSDIQKEKKEECKGVLTEKRGSDSGSVRRQRQRECKEAAAAGV</sequence>